<protein>
    <submittedName>
        <fullName evidence="6">Lrp/AsnC family transcriptional regulator</fullName>
    </submittedName>
</protein>
<dbReference type="InterPro" id="IPR019887">
    <property type="entry name" value="Tscrpt_reg_AsnC/Lrp_C"/>
</dbReference>
<dbReference type="PRINTS" id="PR00033">
    <property type="entry name" value="HTHASNC"/>
</dbReference>
<dbReference type="CDD" id="cd00090">
    <property type="entry name" value="HTH_ARSR"/>
    <property type="match status" value="1"/>
</dbReference>
<feature type="compositionally biased region" description="Basic and acidic residues" evidence="4">
    <location>
        <begin position="63"/>
        <end position="78"/>
    </location>
</feature>
<evidence type="ECO:0000256" key="1">
    <source>
        <dbReference type="ARBA" id="ARBA00023015"/>
    </source>
</evidence>
<dbReference type="EMBL" id="JAGIYZ010000001">
    <property type="protein sequence ID" value="MBP0462646.1"/>
    <property type="molecule type" value="Genomic_DNA"/>
</dbReference>
<dbReference type="InterPro" id="IPR011008">
    <property type="entry name" value="Dimeric_a/b-barrel"/>
</dbReference>
<comment type="caution">
    <text evidence="6">The sequence shown here is derived from an EMBL/GenBank/DDBJ whole genome shotgun (WGS) entry which is preliminary data.</text>
</comment>
<name>A0ABS4AMR0_9PROT</name>
<feature type="compositionally biased region" description="Basic and acidic residues" evidence="4">
    <location>
        <begin position="28"/>
        <end position="37"/>
    </location>
</feature>
<keyword evidence="1" id="KW-0805">Transcription regulation</keyword>
<dbReference type="SUPFAM" id="SSF54909">
    <property type="entry name" value="Dimeric alpha+beta barrel"/>
    <property type="match status" value="1"/>
</dbReference>
<dbReference type="Pfam" id="PF01037">
    <property type="entry name" value="AsnC_trans_reg"/>
    <property type="match status" value="1"/>
</dbReference>
<keyword evidence="2" id="KW-0238">DNA-binding</keyword>
<dbReference type="InterPro" id="IPR036390">
    <property type="entry name" value="WH_DNA-bd_sf"/>
</dbReference>
<proteinExistence type="predicted"/>
<dbReference type="PROSITE" id="PS00519">
    <property type="entry name" value="HTH_ASNC_1"/>
    <property type="match status" value="1"/>
</dbReference>
<keyword evidence="7" id="KW-1185">Reference proteome</keyword>
<sequence>MVFRHHRLAQPRRQLPRQDAAEDVEAAAGRHGDDDAQRPVGHPGRADRARGARQQAGPGQQRGAEEEVAAKGHGGDFRSEREACSLHGAKTCKQKIFLPREALRPPRTCPLSRSFEPDHTDRAILRLIQKDAALSLADIAKEVGLTPTPCWKRIRRMEQEGVITGRVVILDPEKVGLGVSVFVAIETGDHSAPWIETFAATVAKMPEIVECWRLGGDVDYLLRVVVPDMQAFDLFYRRLTAQVPSLRKVTSRFAMERVKSTTALPV</sequence>
<dbReference type="Gene3D" id="1.10.10.10">
    <property type="entry name" value="Winged helix-like DNA-binding domain superfamily/Winged helix DNA-binding domain"/>
    <property type="match status" value="1"/>
</dbReference>
<dbReference type="InterPro" id="IPR000485">
    <property type="entry name" value="AsnC-type_HTH_dom"/>
</dbReference>
<feature type="domain" description="HTH asnC-type" evidence="5">
    <location>
        <begin position="117"/>
        <end position="178"/>
    </location>
</feature>
<evidence type="ECO:0000256" key="2">
    <source>
        <dbReference type="ARBA" id="ARBA00023125"/>
    </source>
</evidence>
<dbReference type="InterPro" id="IPR011991">
    <property type="entry name" value="ArsR-like_HTH"/>
</dbReference>
<reference evidence="6 7" key="1">
    <citation type="submission" date="2021-03" db="EMBL/GenBank/DDBJ databases">
        <authorList>
            <person name="So Y."/>
        </authorList>
    </citation>
    <scope>NUCLEOTIDE SEQUENCE [LARGE SCALE GENOMIC DNA]</scope>
    <source>
        <strain evidence="6 7">PWR1</strain>
    </source>
</reference>
<feature type="region of interest" description="Disordered" evidence="4">
    <location>
        <begin position="1"/>
        <end position="78"/>
    </location>
</feature>
<dbReference type="Pfam" id="PF13412">
    <property type="entry name" value="HTH_24"/>
    <property type="match status" value="1"/>
</dbReference>
<organism evidence="6 7">
    <name type="scientific">Roseomonas nitratireducens</name>
    <dbReference type="NCBI Taxonomy" id="2820810"/>
    <lineage>
        <taxon>Bacteria</taxon>
        <taxon>Pseudomonadati</taxon>
        <taxon>Pseudomonadota</taxon>
        <taxon>Alphaproteobacteria</taxon>
        <taxon>Acetobacterales</taxon>
        <taxon>Roseomonadaceae</taxon>
        <taxon>Roseomonas</taxon>
    </lineage>
</organism>
<dbReference type="PANTHER" id="PTHR30154">
    <property type="entry name" value="LEUCINE-RESPONSIVE REGULATORY PROTEIN"/>
    <property type="match status" value="1"/>
</dbReference>
<dbReference type="SMART" id="SM00344">
    <property type="entry name" value="HTH_ASNC"/>
    <property type="match status" value="1"/>
</dbReference>
<evidence type="ECO:0000259" key="5">
    <source>
        <dbReference type="PROSITE" id="PS50956"/>
    </source>
</evidence>
<accession>A0ABS4AMR0</accession>
<dbReference type="Proteomes" id="UP000680815">
    <property type="component" value="Unassembled WGS sequence"/>
</dbReference>
<feature type="compositionally biased region" description="Low complexity" evidence="4">
    <location>
        <begin position="52"/>
        <end position="62"/>
    </location>
</feature>
<dbReference type="Gene3D" id="3.30.70.920">
    <property type="match status" value="1"/>
</dbReference>
<dbReference type="PANTHER" id="PTHR30154:SF17">
    <property type="entry name" value="DNA-BINDING TRANSCRIPTIONAL ACTIVATOR DECR"/>
    <property type="match status" value="1"/>
</dbReference>
<dbReference type="InterPro" id="IPR036388">
    <property type="entry name" value="WH-like_DNA-bd_sf"/>
</dbReference>
<dbReference type="SUPFAM" id="SSF46785">
    <property type="entry name" value="Winged helix' DNA-binding domain"/>
    <property type="match status" value="1"/>
</dbReference>
<evidence type="ECO:0000256" key="4">
    <source>
        <dbReference type="SAM" id="MobiDB-lite"/>
    </source>
</evidence>
<dbReference type="InterPro" id="IPR019888">
    <property type="entry name" value="Tscrpt_reg_AsnC-like"/>
</dbReference>
<evidence type="ECO:0000313" key="6">
    <source>
        <dbReference type="EMBL" id="MBP0462646.1"/>
    </source>
</evidence>
<keyword evidence="3" id="KW-0804">Transcription</keyword>
<feature type="compositionally biased region" description="Basic residues" evidence="4">
    <location>
        <begin position="1"/>
        <end position="10"/>
    </location>
</feature>
<evidence type="ECO:0000256" key="3">
    <source>
        <dbReference type="ARBA" id="ARBA00023163"/>
    </source>
</evidence>
<dbReference type="InterPro" id="IPR019885">
    <property type="entry name" value="Tscrpt_reg_HTH_AsnC-type_CS"/>
</dbReference>
<evidence type="ECO:0000313" key="7">
    <source>
        <dbReference type="Proteomes" id="UP000680815"/>
    </source>
</evidence>
<dbReference type="PROSITE" id="PS50956">
    <property type="entry name" value="HTH_ASNC_2"/>
    <property type="match status" value="1"/>
</dbReference>
<gene>
    <name evidence="6" type="ORF">J5Y09_01865</name>
</gene>